<reference evidence="9" key="1">
    <citation type="submission" date="2023-02" db="EMBL/GenBank/DDBJ databases">
        <title>Enrichment on poylsaccharides allowed isolation of novel metabolic and taxonomic groups of Haloarchaea.</title>
        <authorList>
            <person name="Sorokin D.Y."/>
            <person name="Elcheninov A.G."/>
            <person name="Khizhniak T.V."/>
            <person name="Kolganova T.V."/>
            <person name="Kublanov I.V."/>
        </authorList>
    </citation>
    <scope>NUCLEOTIDE SEQUENCE</scope>
    <source>
        <strain evidence="8 10">HArc-curdl5-1</strain>
        <strain evidence="9">HArc-curdl7</strain>
    </source>
</reference>
<evidence type="ECO:0000256" key="4">
    <source>
        <dbReference type="ARBA" id="ARBA00022989"/>
    </source>
</evidence>
<comment type="subcellular location">
    <subcellularLocation>
        <location evidence="1">Cell membrane</location>
        <topology evidence="1">Multi-pass membrane protein</topology>
    </subcellularLocation>
</comment>
<keyword evidence="3 6" id="KW-0812">Transmembrane</keyword>
<dbReference type="EMBL" id="JAOPKC010000001">
    <property type="protein sequence ID" value="MCU4716545.1"/>
    <property type="molecule type" value="Genomic_DNA"/>
</dbReference>
<dbReference type="Pfam" id="PF04039">
    <property type="entry name" value="MnhB"/>
    <property type="match status" value="2"/>
</dbReference>
<keyword evidence="10" id="KW-1185">Reference proteome</keyword>
<evidence type="ECO:0000313" key="9">
    <source>
        <dbReference type="EMBL" id="MCU4725850.1"/>
    </source>
</evidence>
<feature type="transmembrane region" description="Helical" evidence="6">
    <location>
        <begin position="12"/>
        <end position="32"/>
    </location>
</feature>
<evidence type="ECO:0000313" key="10">
    <source>
        <dbReference type="Proteomes" id="UP001208186"/>
    </source>
</evidence>
<evidence type="ECO:0000256" key="6">
    <source>
        <dbReference type="SAM" id="Phobius"/>
    </source>
</evidence>
<feature type="transmembrane region" description="Helical" evidence="6">
    <location>
        <begin position="141"/>
        <end position="166"/>
    </location>
</feature>
<feature type="domain" description="Na+/H+ antiporter MnhB subunit-related protein" evidence="7">
    <location>
        <begin position="96"/>
        <end position="159"/>
    </location>
</feature>
<dbReference type="InterPro" id="IPR007182">
    <property type="entry name" value="MnhB"/>
</dbReference>
<proteinExistence type="predicted"/>
<evidence type="ECO:0000313" key="11">
    <source>
        <dbReference type="Proteomes" id="UP001209746"/>
    </source>
</evidence>
<evidence type="ECO:0000259" key="7">
    <source>
        <dbReference type="Pfam" id="PF04039"/>
    </source>
</evidence>
<feature type="transmembrane region" description="Helical" evidence="6">
    <location>
        <begin position="38"/>
        <end position="59"/>
    </location>
</feature>
<gene>
    <name evidence="9" type="ORF">OB914_02540</name>
    <name evidence="8" type="ORF">OB916_00480</name>
</gene>
<dbReference type="PANTHER" id="PTHR33932">
    <property type="entry name" value="NA(+)/H(+) ANTIPORTER SUBUNIT B"/>
    <property type="match status" value="1"/>
</dbReference>
<dbReference type="RefSeq" id="WP_315907315.1">
    <property type="nucleotide sequence ID" value="NZ_JAOPKC010000001.1"/>
</dbReference>
<evidence type="ECO:0000256" key="1">
    <source>
        <dbReference type="ARBA" id="ARBA00004651"/>
    </source>
</evidence>
<protein>
    <submittedName>
        <fullName evidence="9">Sodium:proton antiporter</fullName>
    </submittedName>
</protein>
<feature type="transmembrane region" description="Helical" evidence="6">
    <location>
        <begin position="98"/>
        <end position="121"/>
    </location>
</feature>
<evidence type="ECO:0000256" key="5">
    <source>
        <dbReference type="ARBA" id="ARBA00023136"/>
    </source>
</evidence>
<evidence type="ECO:0000313" key="8">
    <source>
        <dbReference type="EMBL" id="MCU4716545.1"/>
    </source>
</evidence>
<feature type="domain" description="Na+/H+ antiporter MnhB subunit-related protein" evidence="7">
    <location>
        <begin position="9"/>
        <end position="66"/>
    </location>
</feature>
<dbReference type="PANTHER" id="PTHR33932:SF4">
    <property type="entry name" value="NA(+)_H(+) ANTIPORTER SUBUNIT B"/>
    <property type="match status" value="1"/>
</dbReference>
<dbReference type="EMBL" id="JAOPKD010000001">
    <property type="protein sequence ID" value="MCU4725850.1"/>
    <property type="molecule type" value="Genomic_DNA"/>
</dbReference>
<organism evidence="9 11">
    <name type="scientific">Halapricum hydrolyticum</name>
    <dbReference type="NCBI Taxonomy" id="2979991"/>
    <lineage>
        <taxon>Archaea</taxon>
        <taxon>Methanobacteriati</taxon>
        <taxon>Methanobacteriota</taxon>
        <taxon>Stenosarchaea group</taxon>
        <taxon>Halobacteria</taxon>
        <taxon>Halobacteriales</taxon>
        <taxon>Haloarculaceae</taxon>
        <taxon>Halapricum</taxon>
    </lineage>
</organism>
<keyword evidence="4 6" id="KW-1133">Transmembrane helix</keyword>
<keyword evidence="2" id="KW-1003">Cell membrane</keyword>
<accession>A0AAE3LED4</accession>
<dbReference type="Proteomes" id="UP001209746">
    <property type="component" value="Unassembled WGS sequence"/>
</dbReference>
<dbReference type="GO" id="GO:0005886">
    <property type="term" value="C:plasma membrane"/>
    <property type="evidence" value="ECO:0007669"/>
    <property type="project" value="UniProtKB-SubCell"/>
</dbReference>
<dbReference type="AlphaFoldDB" id="A0AAE3LED4"/>
<sequence length="167" mass="17373">MTENEPTVIARTVVRIVVPIILVTAITLLLQGHNAPGGGFIGGVLTAVAFALIYIIYGLDYFETEILGRTALPRALPGEPVEDETQQRPGVTKEFSEVLAIGLAIAAGGGIAAIALGYPFLSQAVAFVEGIPLFHEIEVASALVFDLGVYFVVVGGLLTIVAVVGAE</sequence>
<evidence type="ECO:0000256" key="2">
    <source>
        <dbReference type="ARBA" id="ARBA00022475"/>
    </source>
</evidence>
<dbReference type="Proteomes" id="UP001208186">
    <property type="component" value="Unassembled WGS sequence"/>
</dbReference>
<comment type="caution">
    <text evidence="9">The sequence shown here is derived from an EMBL/GenBank/DDBJ whole genome shotgun (WGS) entry which is preliminary data.</text>
</comment>
<keyword evidence="5 6" id="KW-0472">Membrane</keyword>
<dbReference type="InterPro" id="IPR050622">
    <property type="entry name" value="CPA3_antiporter_subunitB"/>
</dbReference>
<name>A0AAE3LED4_9EURY</name>
<evidence type="ECO:0000256" key="3">
    <source>
        <dbReference type="ARBA" id="ARBA00022692"/>
    </source>
</evidence>